<sequence length="88" mass="10126">MQIRHGGSKGTLCVKPVLDDEKYEVVIRNSMKKFETDYCILEICKLSSPRPLYLNRQDIILLSHCSIPDSNFFVLQKYEKVFVTVSVG</sequence>
<protein>
    <recommendedName>
        <fullName evidence="1">RNA-dependent RNA polymerase</fullName>
        <ecNumber evidence="1">2.7.7.48</ecNumber>
    </recommendedName>
</protein>
<dbReference type="InterPro" id="IPR057596">
    <property type="entry name" value="RDRP_core"/>
</dbReference>
<keyword evidence="1" id="KW-0696">RNA-directed RNA polymerase</keyword>
<reference evidence="3" key="1">
    <citation type="submission" date="2021-02" db="EMBL/GenBank/DDBJ databases">
        <authorList>
            <person name="Nowell W R."/>
        </authorList>
    </citation>
    <scope>NUCLEOTIDE SEQUENCE</scope>
</reference>
<feature type="non-terminal residue" evidence="3">
    <location>
        <position position="1"/>
    </location>
</feature>
<dbReference type="EMBL" id="CAJOBC010100854">
    <property type="protein sequence ID" value="CAF4469755.1"/>
    <property type="molecule type" value="Genomic_DNA"/>
</dbReference>
<accession>A0A816AGK2</accession>
<dbReference type="GO" id="GO:0003968">
    <property type="term" value="F:RNA-directed RNA polymerase activity"/>
    <property type="evidence" value="ECO:0007669"/>
    <property type="project" value="UniProtKB-KW"/>
</dbReference>
<organism evidence="3 5">
    <name type="scientific">Didymodactylos carnosus</name>
    <dbReference type="NCBI Taxonomy" id="1234261"/>
    <lineage>
        <taxon>Eukaryota</taxon>
        <taxon>Metazoa</taxon>
        <taxon>Spiralia</taxon>
        <taxon>Gnathifera</taxon>
        <taxon>Rotifera</taxon>
        <taxon>Eurotatoria</taxon>
        <taxon>Bdelloidea</taxon>
        <taxon>Philodinida</taxon>
        <taxon>Philodinidae</taxon>
        <taxon>Didymodactylos</taxon>
    </lineage>
</organism>
<dbReference type="InterPro" id="IPR007855">
    <property type="entry name" value="RDRP"/>
</dbReference>
<keyword evidence="5" id="KW-1185">Reference proteome</keyword>
<dbReference type="EMBL" id="CAJNOQ010034577">
    <property type="protein sequence ID" value="CAF1595327.1"/>
    <property type="molecule type" value="Genomic_DNA"/>
</dbReference>
<evidence type="ECO:0000313" key="5">
    <source>
        <dbReference type="Proteomes" id="UP000663829"/>
    </source>
</evidence>
<dbReference type="AlphaFoldDB" id="A0A816AGK2"/>
<proteinExistence type="inferred from homology"/>
<dbReference type="Proteomes" id="UP000681722">
    <property type="component" value="Unassembled WGS sequence"/>
</dbReference>
<keyword evidence="1" id="KW-0694">RNA-binding</keyword>
<dbReference type="GO" id="GO:0030422">
    <property type="term" value="P:siRNA processing"/>
    <property type="evidence" value="ECO:0007669"/>
    <property type="project" value="TreeGrafter"/>
</dbReference>
<keyword evidence="1" id="KW-0808">Transferase</keyword>
<evidence type="ECO:0000313" key="3">
    <source>
        <dbReference type="EMBL" id="CAF1595327.1"/>
    </source>
</evidence>
<dbReference type="GO" id="GO:0003723">
    <property type="term" value="F:RNA binding"/>
    <property type="evidence" value="ECO:0007669"/>
    <property type="project" value="UniProtKB-KW"/>
</dbReference>
<dbReference type="Pfam" id="PF05183">
    <property type="entry name" value="RdRP"/>
    <property type="match status" value="1"/>
</dbReference>
<evidence type="ECO:0000256" key="1">
    <source>
        <dbReference type="RuleBase" id="RU363098"/>
    </source>
</evidence>
<dbReference type="PANTHER" id="PTHR23079:SF55">
    <property type="entry name" value="RNA-DIRECTED RNA POLYMERASE"/>
    <property type="match status" value="1"/>
</dbReference>
<dbReference type="GO" id="GO:0031380">
    <property type="term" value="C:nuclear RNA-directed RNA polymerase complex"/>
    <property type="evidence" value="ECO:0007669"/>
    <property type="project" value="TreeGrafter"/>
</dbReference>
<feature type="domain" description="RDRP core" evidence="2">
    <location>
        <begin position="1"/>
        <end position="78"/>
    </location>
</feature>
<dbReference type="Proteomes" id="UP000663829">
    <property type="component" value="Unassembled WGS sequence"/>
</dbReference>
<dbReference type="OrthoDB" id="6436201at2759"/>
<comment type="similarity">
    <text evidence="1">Belongs to the RdRP family.</text>
</comment>
<comment type="catalytic activity">
    <reaction evidence="1">
        <text>RNA(n) + a ribonucleoside 5'-triphosphate = RNA(n+1) + diphosphate</text>
        <dbReference type="Rhea" id="RHEA:21248"/>
        <dbReference type="Rhea" id="RHEA-COMP:14527"/>
        <dbReference type="Rhea" id="RHEA-COMP:17342"/>
        <dbReference type="ChEBI" id="CHEBI:33019"/>
        <dbReference type="ChEBI" id="CHEBI:61557"/>
        <dbReference type="ChEBI" id="CHEBI:140395"/>
        <dbReference type="EC" id="2.7.7.48"/>
    </reaction>
</comment>
<evidence type="ECO:0000259" key="2">
    <source>
        <dbReference type="Pfam" id="PF05183"/>
    </source>
</evidence>
<keyword evidence="1" id="KW-0548">Nucleotidyltransferase</keyword>
<gene>
    <name evidence="3" type="ORF">GPM918_LOCUS42037</name>
    <name evidence="4" type="ORF">SRO942_LOCUS43207</name>
</gene>
<name>A0A816AGK2_9BILA</name>
<dbReference type="PANTHER" id="PTHR23079">
    <property type="entry name" value="RNA-DEPENDENT RNA POLYMERASE"/>
    <property type="match status" value="1"/>
</dbReference>
<evidence type="ECO:0000313" key="4">
    <source>
        <dbReference type="EMBL" id="CAF4469755.1"/>
    </source>
</evidence>
<comment type="caution">
    <text evidence="3">The sequence shown here is derived from an EMBL/GenBank/DDBJ whole genome shotgun (WGS) entry which is preliminary data.</text>
</comment>
<dbReference type="EC" id="2.7.7.48" evidence="1"/>